<dbReference type="Gene3D" id="3.30.450.40">
    <property type="match status" value="1"/>
</dbReference>
<dbReference type="OrthoDB" id="627374at2"/>
<evidence type="ECO:0000313" key="2">
    <source>
        <dbReference type="Proteomes" id="UP000270291"/>
    </source>
</evidence>
<dbReference type="Proteomes" id="UP000270291">
    <property type="component" value="Unassembled WGS sequence"/>
</dbReference>
<dbReference type="EMBL" id="RWIU01000005">
    <property type="protein sequence ID" value="RSK42407.1"/>
    <property type="molecule type" value="Genomic_DNA"/>
</dbReference>
<proteinExistence type="predicted"/>
<sequence length="796" mass="91120">MPYTLPLPRRLFPVAGTVPSPAMLKEPTPAVSPTFPFRTTLSLEPLIAYWKAGEVSLNMGIALLSRAVGEQVAAADWVRGPLTDLTQLECNCDLVETLMLAVFPPASFAIDIVGAIAPFQRQSFYYTPRFDEVLLNAAHIIKQPLNIDMRQLELYTTRMAYQLILEKVYGVQLPLQGNVIFTVPDYSIGLYRHYSVEFISTFLEVQVHGEKPALTPEQLDFLSRNPQRTEAWLELLPPEHFELVGFNILHLVDVTEQEILSELKYDLLERDVLQASDRLEQIQEKLRVLFGKPFLQLGIAAYDEKKRAFVDFGRKINHSFLTKQLHNPDASSGFRQIYSQLWQHRQPLVIEDVEKADIPEDLRQQILSLGIRSAILALLPYGDDTVGLLELGSPNVGDLNEFSLENVNQFVPLFAVAVKRNAEDIQTRVQAIIKEKFTAIHPTMEWRFTNAAQNLLQKLEDGNKTAEMEDIVFHDVYPLHGSSDIRGSSVARNEAIQGDLVEHLTMAGKVLKKASEFQQLPILDELKFYVNKNLRRLRQGMLTGDEVNIFESIRTEMEPLFEYLSQNTPELQPVIRQYWSNIDPELGILYKRRKAFEETTTLLNDAVSTYLDEEDAKAQAMFPHYFQRFKTDGVEHNIYVGAALVEDKPFDLVFLKNLRLWQLLVMVEITRRTAALKPTLPIPLETTQLILIHSQPLSIRFRQDERQFDVDGAYNIRYEIIKKRIDKATVQGTGERLTQPGLIALVYSQQREADEYLEYIDYLQDRGLLEPEIEELELEELQGVKGLLALRVKVKL</sequence>
<dbReference type="RefSeq" id="WP_125439537.1">
    <property type="nucleotide sequence ID" value="NZ_RWIU01000005.1"/>
</dbReference>
<keyword evidence="2" id="KW-1185">Reference proteome</keyword>
<organism evidence="1 2">
    <name type="scientific">Hymenobacter perfusus</name>
    <dbReference type="NCBI Taxonomy" id="1236770"/>
    <lineage>
        <taxon>Bacteria</taxon>
        <taxon>Pseudomonadati</taxon>
        <taxon>Bacteroidota</taxon>
        <taxon>Cytophagia</taxon>
        <taxon>Cytophagales</taxon>
        <taxon>Hymenobacteraceae</taxon>
        <taxon>Hymenobacter</taxon>
    </lineage>
</organism>
<name>A0A3R9N9Z3_9BACT</name>
<evidence type="ECO:0000313" key="1">
    <source>
        <dbReference type="EMBL" id="RSK42407.1"/>
    </source>
</evidence>
<dbReference type="AlphaFoldDB" id="A0A3R9N9Z3"/>
<reference evidence="1 2" key="1">
    <citation type="submission" date="2018-12" db="EMBL/GenBank/DDBJ databases">
        <authorList>
            <person name="Feng G."/>
            <person name="Zhu H."/>
        </authorList>
    </citation>
    <scope>NUCLEOTIDE SEQUENCE [LARGE SCALE GENOMIC DNA]</scope>
    <source>
        <strain evidence="1 2">LMG 26000</strain>
    </source>
</reference>
<protein>
    <submittedName>
        <fullName evidence="1">GAF domain-containing protein</fullName>
    </submittedName>
</protein>
<dbReference type="InterPro" id="IPR029016">
    <property type="entry name" value="GAF-like_dom_sf"/>
</dbReference>
<accession>A0A3R9N9Z3</accession>
<comment type="caution">
    <text evidence="1">The sequence shown here is derived from an EMBL/GenBank/DDBJ whole genome shotgun (WGS) entry which is preliminary data.</text>
</comment>
<gene>
    <name evidence="1" type="ORF">EI293_15940</name>
</gene>
<dbReference type="SUPFAM" id="SSF55781">
    <property type="entry name" value="GAF domain-like"/>
    <property type="match status" value="1"/>
</dbReference>